<evidence type="ECO:0000256" key="5">
    <source>
        <dbReference type="ARBA" id="ARBA00012414"/>
    </source>
</evidence>
<feature type="region of interest" description="Disordered" evidence="14">
    <location>
        <begin position="92"/>
        <end position="144"/>
    </location>
</feature>
<keyword evidence="16" id="KW-1185">Reference proteome</keyword>
<evidence type="ECO:0000313" key="15">
    <source>
        <dbReference type="EMBL" id="MBA2936039.1"/>
    </source>
</evidence>
<dbReference type="GO" id="GO:0004636">
    <property type="term" value="F:phosphoribosyl-ATP diphosphatase activity"/>
    <property type="evidence" value="ECO:0007669"/>
    <property type="project" value="UniProtKB-UniRule"/>
</dbReference>
<organism evidence="15 16">
    <name type="scientific">Sphingomonas chungangi</name>
    <dbReference type="NCBI Taxonomy" id="2683589"/>
    <lineage>
        <taxon>Bacteria</taxon>
        <taxon>Pseudomonadati</taxon>
        <taxon>Pseudomonadota</taxon>
        <taxon>Alphaproteobacteria</taxon>
        <taxon>Sphingomonadales</taxon>
        <taxon>Sphingomonadaceae</taxon>
        <taxon>Sphingomonas</taxon>
    </lineage>
</organism>
<keyword evidence="8 13" id="KW-0028">Amino-acid biosynthesis</keyword>
<feature type="compositionally biased region" description="Low complexity" evidence="14">
    <location>
        <begin position="105"/>
        <end position="136"/>
    </location>
</feature>
<dbReference type="SUPFAM" id="SSF101386">
    <property type="entry name" value="all-alpha NTP pyrophosphatases"/>
    <property type="match status" value="1"/>
</dbReference>
<dbReference type="HAMAP" id="MF_01020">
    <property type="entry name" value="HisE"/>
    <property type="match status" value="1"/>
</dbReference>
<keyword evidence="10 13" id="KW-0378">Hydrolase</keyword>
<keyword evidence="9 13" id="KW-0547">Nucleotide-binding</keyword>
<dbReference type="UniPathway" id="UPA00031">
    <property type="reaction ID" value="UER00007"/>
</dbReference>
<dbReference type="InterPro" id="IPR021130">
    <property type="entry name" value="PRib-ATP_PPHydrolase-like"/>
</dbReference>
<evidence type="ECO:0000256" key="6">
    <source>
        <dbReference type="ARBA" id="ARBA00013336"/>
    </source>
</evidence>
<dbReference type="PANTHER" id="PTHR42945">
    <property type="entry name" value="HISTIDINE BIOSYNTHESIS BIFUNCTIONAL PROTEIN"/>
    <property type="match status" value="1"/>
</dbReference>
<dbReference type="CDD" id="cd11534">
    <property type="entry name" value="NTP-PPase_HisIE_like"/>
    <property type="match status" value="1"/>
</dbReference>
<evidence type="ECO:0000256" key="9">
    <source>
        <dbReference type="ARBA" id="ARBA00022741"/>
    </source>
</evidence>
<evidence type="ECO:0000256" key="13">
    <source>
        <dbReference type="HAMAP-Rule" id="MF_01020"/>
    </source>
</evidence>
<dbReference type="GO" id="GO:0005524">
    <property type="term" value="F:ATP binding"/>
    <property type="evidence" value="ECO:0007669"/>
    <property type="project" value="UniProtKB-KW"/>
</dbReference>
<dbReference type="EC" id="3.6.1.31" evidence="5 13"/>
<dbReference type="GO" id="GO:0000105">
    <property type="term" value="P:L-histidine biosynthetic process"/>
    <property type="evidence" value="ECO:0007669"/>
    <property type="project" value="UniProtKB-UniRule"/>
</dbReference>
<comment type="catalytic activity">
    <reaction evidence="1 13">
        <text>1-(5-phospho-beta-D-ribosyl)-ATP + H2O = 1-(5-phospho-beta-D-ribosyl)-5'-AMP + diphosphate + H(+)</text>
        <dbReference type="Rhea" id="RHEA:22828"/>
        <dbReference type="ChEBI" id="CHEBI:15377"/>
        <dbReference type="ChEBI" id="CHEBI:15378"/>
        <dbReference type="ChEBI" id="CHEBI:33019"/>
        <dbReference type="ChEBI" id="CHEBI:59457"/>
        <dbReference type="ChEBI" id="CHEBI:73183"/>
        <dbReference type="EC" id="3.6.1.31"/>
    </reaction>
</comment>
<dbReference type="NCBIfam" id="NF001611">
    <property type="entry name" value="PRK00400.1-3"/>
    <property type="match status" value="1"/>
</dbReference>
<comment type="caution">
    <text evidence="15">The sequence shown here is derived from an EMBL/GenBank/DDBJ whole genome shotgun (WGS) entry which is preliminary data.</text>
</comment>
<dbReference type="PANTHER" id="PTHR42945:SF9">
    <property type="entry name" value="HISTIDINE BIOSYNTHESIS BIFUNCTIONAL PROTEIN HISIE"/>
    <property type="match status" value="1"/>
</dbReference>
<dbReference type="GO" id="GO:0005737">
    <property type="term" value="C:cytoplasm"/>
    <property type="evidence" value="ECO:0007669"/>
    <property type="project" value="UniProtKB-SubCell"/>
</dbReference>
<evidence type="ECO:0000256" key="3">
    <source>
        <dbReference type="ARBA" id="ARBA00005204"/>
    </source>
</evidence>
<evidence type="ECO:0000313" key="16">
    <source>
        <dbReference type="Proteomes" id="UP000570166"/>
    </source>
</evidence>
<dbReference type="Gene3D" id="1.10.287.1080">
    <property type="entry name" value="MazG-like"/>
    <property type="match status" value="1"/>
</dbReference>
<gene>
    <name evidence="13" type="primary">hisE</name>
    <name evidence="15" type="ORF">HZF05_18310</name>
</gene>
<dbReference type="FunFam" id="1.10.287.1080:FF:000002">
    <property type="entry name" value="Histidine biosynthesis bifunctional protein HisIE"/>
    <property type="match status" value="1"/>
</dbReference>
<keyword evidence="7 13" id="KW-0963">Cytoplasm</keyword>
<protein>
    <recommendedName>
        <fullName evidence="6 13">Phosphoribosyl-ATP pyrophosphatase</fullName>
        <shortName evidence="13">PRA-PH</shortName>
        <ecNumber evidence="5 13">3.6.1.31</ecNumber>
    </recommendedName>
</protein>
<evidence type="ECO:0000256" key="10">
    <source>
        <dbReference type="ARBA" id="ARBA00022801"/>
    </source>
</evidence>
<dbReference type="EMBL" id="JACEIB010000027">
    <property type="protein sequence ID" value="MBA2936039.1"/>
    <property type="molecule type" value="Genomic_DNA"/>
</dbReference>
<dbReference type="NCBIfam" id="NF001613">
    <property type="entry name" value="PRK00400.1-5"/>
    <property type="match status" value="1"/>
</dbReference>
<keyword evidence="12 13" id="KW-0368">Histidine biosynthesis</keyword>
<evidence type="ECO:0000256" key="14">
    <source>
        <dbReference type="SAM" id="MobiDB-lite"/>
    </source>
</evidence>
<comment type="similarity">
    <text evidence="4 13">Belongs to the PRA-PH family.</text>
</comment>
<evidence type="ECO:0000256" key="1">
    <source>
        <dbReference type="ARBA" id="ARBA00001460"/>
    </source>
</evidence>
<evidence type="ECO:0000256" key="11">
    <source>
        <dbReference type="ARBA" id="ARBA00022840"/>
    </source>
</evidence>
<dbReference type="NCBIfam" id="TIGR03188">
    <property type="entry name" value="histidine_hisI"/>
    <property type="match status" value="1"/>
</dbReference>
<proteinExistence type="inferred from homology"/>
<comment type="pathway">
    <text evidence="3 13">Amino-acid biosynthesis; L-histidine biosynthesis; L-histidine from 5-phospho-alpha-D-ribose 1-diphosphate: step 2/9.</text>
</comment>
<keyword evidence="11 13" id="KW-0067">ATP-binding</keyword>
<name>A0A838LBR3_9SPHN</name>
<evidence type="ECO:0000256" key="12">
    <source>
        <dbReference type="ARBA" id="ARBA00023102"/>
    </source>
</evidence>
<sequence>MVDTLNRLAATIAARKGADAGSSYTASLFANGLPKIAQKLGEEATETVIAAMQRDPKAVTGEAADLLFHLLVLLDASGVPLAEVLAELDRREGVSGLDEKASRTIAPEAEAAPKPLSAPAAPEPAPGIALGGPAPASRRRIRRG</sequence>
<evidence type="ECO:0000256" key="2">
    <source>
        <dbReference type="ARBA" id="ARBA00004496"/>
    </source>
</evidence>
<feature type="compositionally biased region" description="Basic and acidic residues" evidence="14">
    <location>
        <begin position="92"/>
        <end position="102"/>
    </location>
</feature>
<accession>A0A838LBR3</accession>
<dbReference type="AlphaFoldDB" id="A0A838LBR3"/>
<evidence type="ECO:0000256" key="8">
    <source>
        <dbReference type="ARBA" id="ARBA00022605"/>
    </source>
</evidence>
<evidence type="ECO:0000256" key="4">
    <source>
        <dbReference type="ARBA" id="ARBA00009392"/>
    </source>
</evidence>
<comment type="subcellular location">
    <subcellularLocation>
        <location evidence="2 13">Cytoplasm</location>
    </subcellularLocation>
</comment>
<dbReference type="Pfam" id="PF01503">
    <property type="entry name" value="PRA-PH"/>
    <property type="match status" value="1"/>
</dbReference>
<dbReference type="Proteomes" id="UP000570166">
    <property type="component" value="Unassembled WGS sequence"/>
</dbReference>
<dbReference type="InterPro" id="IPR008179">
    <property type="entry name" value="HisE"/>
</dbReference>
<evidence type="ECO:0000256" key="7">
    <source>
        <dbReference type="ARBA" id="ARBA00022490"/>
    </source>
</evidence>
<reference evidence="15 16" key="1">
    <citation type="submission" date="2020-07" db="EMBL/GenBank/DDBJ databases">
        <authorList>
            <person name="Sun Q."/>
        </authorList>
    </citation>
    <scope>NUCLEOTIDE SEQUENCE [LARGE SCALE GENOMIC DNA]</scope>
    <source>
        <strain evidence="15 16">CGMCC 1.13654</strain>
    </source>
</reference>